<protein>
    <submittedName>
        <fullName evidence="2">Uncharacterized protein</fullName>
    </submittedName>
</protein>
<dbReference type="EMBL" id="JAGINU010000001">
    <property type="protein sequence ID" value="MBP2365472.1"/>
    <property type="molecule type" value="Genomic_DNA"/>
</dbReference>
<sequence>MIDVLVNGAAVVGGVVLLLMMLTVAVLPLLQEWVESR</sequence>
<organism evidence="2 3">
    <name type="scientific">Pseudonocardia parietis</name>
    <dbReference type="NCBI Taxonomy" id="570936"/>
    <lineage>
        <taxon>Bacteria</taxon>
        <taxon>Bacillati</taxon>
        <taxon>Actinomycetota</taxon>
        <taxon>Actinomycetes</taxon>
        <taxon>Pseudonocardiales</taxon>
        <taxon>Pseudonocardiaceae</taxon>
        <taxon>Pseudonocardia</taxon>
    </lineage>
</organism>
<evidence type="ECO:0000313" key="2">
    <source>
        <dbReference type="EMBL" id="MBP2365472.1"/>
    </source>
</evidence>
<comment type="caution">
    <text evidence="2">The sequence shown here is derived from an EMBL/GenBank/DDBJ whole genome shotgun (WGS) entry which is preliminary data.</text>
</comment>
<keyword evidence="1" id="KW-0812">Transmembrane</keyword>
<gene>
    <name evidence="2" type="ORF">JOF36_001168</name>
</gene>
<reference evidence="2 3" key="1">
    <citation type="submission" date="2021-03" db="EMBL/GenBank/DDBJ databases">
        <title>Sequencing the genomes of 1000 actinobacteria strains.</title>
        <authorList>
            <person name="Klenk H.-P."/>
        </authorList>
    </citation>
    <scope>NUCLEOTIDE SEQUENCE [LARGE SCALE GENOMIC DNA]</scope>
    <source>
        <strain evidence="2 3">DSM 45256</strain>
    </source>
</reference>
<name>A0ABS4VNJ6_9PSEU</name>
<evidence type="ECO:0000256" key="1">
    <source>
        <dbReference type="SAM" id="Phobius"/>
    </source>
</evidence>
<keyword evidence="1" id="KW-0472">Membrane</keyword>
<accession>A0ABS4VNJ6</accession>
<evidence type="ECO:0000313" key="3">
    <source>
        <dbReference type="Proteomes" id="UP001519295"/>
    </source>
</evidence>
<keyword evidence="3" id="KW-1185">Reference proteome</keyword>
<dbReference type="Proteomes" id="UP001519295">
    <property type="component" value="Unassembled WGS sequence"/>
</dbReference>
<keyword evidence="1" id="KW-1133">Transmembrane helix</keyword>
<feature type="transmembrane region" description="Helical" evidence="1">
    <location>
        <begin position="6"/>
        <end position="30"/>
    </location>
</feature>
<proteinExistence type="predicted"/>